<dbReference type="Gene3D" id="4.10.860.120">
    <property type="entry name" value="RNA polymerase II, clamp domain"/>
    <property type="match status" value="1"/>
</dbReference>
<proteinExistence type="inferred from homology"/>
<evidence type="ECO:0000256" key="4">
    <source>
        <dbReference type="ARBA" id="ARBA00022695"/>
    </source>
</evidence>
<dbReference type="STRING" id="282301.A0A267F9B4"/>
<dbReference type="SUPFAM" id="SSF64484">
    <property type="entry name" value="beta and beta-prime subunits of DNA dependent RNA-polymerase"/>
    <property type="match status" value="1"/>
</dbReference>
<dbReference type="InterPro" id="IPR044893">
    <property type="entry name" value="RNA_pol_Rpb1_clamp_domain"/>
</dbReference>
<accession>A0A267F9B4</accession>
<dbReference type="PANTHER" id="PTHR19376:SF11">
    <property type="entry name" value="DNA-DIRECTED RNA POLYMERASE I SUBUNIT RPA1"/>
    <property type="match status" value="1"/>
</dbReference>
<dbReference type="Proteomes" id="UP000215902">
    <property type="component" value="Unassembled WGS sequence"/>
</dbReference>
<dbReference type="PANTHER" id="PTHR19376">
    <property type="entry name" value="DNA-DIRECTED RNA POLYMERASE"/>
    <property type="match status" value="1"/>
</dbReference>
<dbReference type="InterPro" id="IPR045867">
    <property type="entry name" value="DNA-dir_RpoC_beta_prime"/>
</dbReference>
<name>A0A267F9B4_9PLAT</name>
<sequence length="601" mass="66238">TALGLGLERPSRVRQTAAPVDVTGVSFQCYSTEEIRRLSVKEINRVETFDRLTGYRLDFGLYDPDLGPLDERDVCRKCSLGYWQCGGHFGHIELFSPVLHPMFFDLVFKLIRAKCFYCHRFAVKLDFRRLVRLQFLALGLSDESNPLLLADQLASIYAAHHSVREASANRKAQNDGEEFTGDIDEELVKEAESGARSTDIGCLDRLQMAFDAAVASPSRRRQPQPTPGIVHMRRVELAKSVMHLLTSRAKGKCPHCGCRKPGLQHKHKADVYLASARSGYTESPMLRASRLASNVDELIDTIVEEGHHQSLLPDDGNENAVENVAPSLLDDTLTAVLAEAAAEAKAAEPLDAASLAAAGGASTADGSTVGHESRVLTPLVLRDHLRCLWTEEWEILGALFPCLTTGQSRGRQYPTDLFFLEVMPVPPPICRPPGHVSPNSPLIEHPETSNLSSVLRRSLDLSAIVRDSLFEASQPAKWHASHVQATVALQKAINACYDSRLSDIGQAAAPGLKQRLEKKEGLLRMHMMGKRVNFACRSVISPDPLMRVDEVGIPAVFARRLSFPKRSPRLISIASDAWLPTDRTDIRVPMPLLSPMAASCR</sequence>
<evidence type="ECO:0000256" key="5">
    <source>
        <dbReference type="ARBA" id="ARBA00023163"/>
    </source>
</evidence>
<comment type="catalytic activity">
    <reaction evidence="6">
        <text>RNA(n) + a ribonucleoside 5'-triphosphate = RNA(n+1) + diphosphate</text>
        <dbReference type="Rhea" id="RHEA:21248"/>
        <dbReference type="Rhea" id="RHEA-COMP:14527"/>
        <dbReference type="Rhea" id="RHEA-COMP:17342"/>
        <dbReference type="ChEBI" id="CHEBI:33019"/>
        <dbReference type="ChEBI" id="CHEBI:61557"/>
        <dbReference type="ChEBI" id="CHEBI:140395"/>
        <dbReference type="EC" id="2.7.7.6"/>
    </reaction>
</comment>
<protein>
    <recommendedName>
        <fullName evidence="6">DNA-directed RNA polymerase subunit</fullName>
        <ecNumber evidence="6">2.7.7.6</ecNumber>
    </recommendedName>
</protein>
<dbReference type="GO" id="GO:0005736">
    <property type="term" value="C:RNA polymerase I complex"/>
    <property type="evidence" value="ECO:0007669"/>
    <property type="project" value="TreeGrafter"/>
</dbReference>
<comment type="caution">
    <text evidence="8">The sequence shown here is derived from an EMBL/GenBank/DDBJ whole genome shotgun (WGS) entry which is preliminary data.</text>
</comment>
<evidence type="ECO:0000256" key="6">
    <source>
        <dbReference type="RuleBase" id="RU004279"/>
    </source>
</evidence>
<feature type="domain" description="RNA polymerase N-terminal" evidence="7">
    <location>
        <begin position="416"/>
        <end position="599"/>
    </location>
</feature>
<dbReference type="OrthoDB" id="35661at2759"/>
<dbReference type="InterPro" id="IPR007080">
    <property type="entry name" value="RNA_pol_Rpb1_1"/>
</dbReference>
<evidence type="ECO:0000313" key="8">
    <source>
        <dbReference type="EMBL" id="PAA70366.1"/>
    </source>
</evidence>
<comment type="similarity">
    <text evidence="1 6">Belongs to the RNA polymerase beta' chain family.</text>
</comment>
<dbReference type="SMART" id="SM00663">
    <property type="entry name" value="RPOLA_N"/>
    <property type="match status" value="1"/>
</dbReference>
<dbReference type="AlphaFoldDB" id="A0A267F9B4"/>
<keyword evidence="2 6" id="KW-0240">DNA-directed RNA polymerase</keyword>
<reference evidence="8 9" key="1">
    <citation type="submission" date="2017-06" db="EMBL/GenBank/DDBJ databases">
        <title>A platform for efficient transgenesis in Macrostomum lignano, a flatworm model organism for stem cell research.</title>
        <authorList>
            <person name="Berezikov E."/>
        </authorList>
    </citation>
    <scope>NUCLEOTIDE SEQUENCE [LARGE SCALE GENOMIC DNA]</scope>
    <source>
        <strain evidence="8">DV1</strain>
        <tissue evidence="8">Whole organism</tissue>
    </source>
</reference>
<evidence type="ECO:0000259" key="7">
    <source>
        <dbReference type="SMART" id="SM00663"/>
    </source>
</evidence>
<dbReference type="EMBL" id="NIVC01001245">
    <property type="protein sequence ID" value="PAA70366.1"/>
    <property type="molecule type" value="Genomic_DNA"/>
</dbReference>
<feature type="non-terminal residue" evidence="8">
    <location>
        <position position="1"/>
    </location>
</feature>
<dbReference type="InterPro" id="IPR000722">
    <property type="entry name" value="RNA_pol_asu"/>
</dbReference>
<dbReference type="Gene3D" id="2.40.40.20">
    <property type="match status" value="1"/>
</dbReference>
<dbReference type="Pfam" id="PF04997">
    <property type="entry name" value="RNA_pol_Rpb1_1"/>
    <property type="match status" value="1"/>
</dbReference>
<comment type="function">
    <text evidence="6">DNA-dependent RNA polymerase catalyzes the transcription of DNA into RNA using the four ribonucleoside triphosphates as substrates.</text>
</comment>
<keyword evidence="9" id="KW-1185">Reference proteome</keyword>
<keyword evidence="3 6" id="KW-0808">Transferase</keyword>
<evidence type="ECO:0000313" key="9">
    <source>
        <dbReference type="Proteomes" id="UP000215902"/>
    </source>
</evidence>
<gene>
    <name evidence="8" type="ORF">BOX15_Mlig016987g1</name>
</gene>
<evidence type="ECO:0000256" key="2">
    <source>
        <dbReference type="ARBA" id="ARBA00022478"/>
    </source>
</evidence>
<evidence type="ECO:0000256" key="3">
    <source>
        <dbReference type="ARBA" id="ARBA00022679"/>
    </source>
</evidence>
<dbReference type="Pfam" id="PF00623">
    <property type="entry name" value="RNA_pol_Rpb1_2"/>
    <property type="match status" value="1"/>
</dbReference>
<dbReference type="GO" id="GO:0006351">
    <property type="term" value="P:DNA-templated transcription"/>
    <property type="evidence" value="ECO:0007669"/>
    <property type="project" value="InterPro"/>
</dbReference>
<dbReference type="GO" id="GO:0003899">
    <property type="term" value="F:DNA-directed RNA polymerase activity"/>
    <property type="evidence" value="ECO:0007669"/>
    <property type="project" value="UniProtKB-EC"/>
</dbReference>
<evidence type="ECO:0000256" key="1">
    <source>
        <dbReference type="ARBA" id="ARBA00006460"/>
    </source>
</evidence>
<organism evidence="8 9">
    <name type="scientific">Macrostomum lignano</name>
    <dbReference type="NCBI Taxonomy" id="282301"/>
    <lineage>
        <taxon>Eukaryota</taxon>
        <taxon>Metazoa</taxon>
        <taxon>Spiralia</taxon>
        <taxon>Lophotrochozoa</taxon>
        <taxon>Platyhelminthes</taxon>
        <taxon>Rhabditophora</taxon>
        <taxon>Macrostomorpha</taxon>
        <taxon>Macrostomida</taxon>
        <taxon>Macrostomidae</taxon>
        <taxon>Macrostomum</taxon>
    </lineage>
</organism>
<dbReference type="InterPro" id="IPR006592">
    <property type="entry name" value="RNA_pol_N"/>
</dbReference>
<keyword evidence="5 6" id="KW-0804">Transcription</keyword>
<dbReference type="GO" id="GO:0003677">
    <property type="term" value="F:DNA binding"/>
    <property type="evidence" value="ECO:0007669"/>
    <property type="project" value="InterPro"/>
</dbReference>
<keyword evidence="4 6" id="KW-0548">Nucleotidyltransferase</keyword>
<dbReference type="EC" id="2.7.7.6" evidence="6"/>